<organism evidence="9 10">
    <name type="scientific">Eiseniibacteriota bacterium</name>
    <dbReference type="NCBI Taxonomy" id="2212470"/>
    <lineage>
        <taxon>Bacteria</taxon>
        <taxon>Candidatus Eiseniibacteriota</taxon>
    </lineage>
</organism>
<evidence type="ECO:0000256" key="3">
    <source>
        <dbReference type="ARBA" id="ARBA00022695"/>
    </source>
</evidence>
<comment type="caution">
    <text evidence="9">The sequence shown here is derived from an EMBL/GenBank/DDBJ whole genome shotgun (WGS) entry which is preliminary data.</text>
</comment>
<dbReference type="EMBL" id="JAHJDP010000032">
    <property type="protein sequence ID" value="MBU2690583.1"/>
    <property type="molecule type" value="Genomic_DNA"/>
</dbReference>
<evidence type="ECO:0000313" key="10">
    <source>
        <dbReference type="Proteomes" id="UP000777784"/>
    </source>
</evidence>
<keyword evidence="3 9" id="KW-0548">Nucleotidyltransferase</keyword>
<evidence type="ECO:0000256" key="5">
    <source>
        <dbReference type="ARBA" id="ARBA00022840"/>
    </source>
</evidence>
<sequence>MDWDEAAAWARGIRDQNLTLVFTNGCFDLLHLGHIHLLERAASFGDRLIVGLNTDASVRRLKGPQRPLTAERDRARILIALRPVDGVVLFDEDTPLKLIQTLRPAVLVKGGDYRPETVVGRDDVVGWGGRVEIVPTLEGYSTTRLSGAGWKENEGNSPS</sequence>
<feature type="domain" description="Cytidyltransferase-like" evidence="8">
    <location>
        <begin position="22"/>
        <end position="113"/>
    </location>
</feature>
<dbReference type="InterPro" id="IPR014729">
    <property type="entry name" value="Rossmann-like_a/b/a_fold"/>
</dbReference>
<dbReference type="InterPro" id="IPR004821">
    <property type="entry name" value="Cyt_trans-like"/>
</dbReference>
<dbReference type="InterPro" id="IPR050385">
    <property type="entry name" value="Archaeal_FAD_synthase"/>
</dbReference>
<dbReference type="Proteomes" id="UP000777784">
    <property type="component" value="Unassembled WGS sequence"/>
</dbReference>
<reference evidence="9" key="1">
    <citation type="submission" date="2021-05" db="EMBL/GenBank/DDBJ databases">
        <title>Energy efficiency and biological interactions define the core microbiome of deep oligotrophic groundwater.</title>
        <authorList>
            <person name="Mehrshad M."/>
            <person name="Lopez-Fernandez M."/>
            <person name="Bell E."/>
            <person name="Bernier-Latmani R."/>
            <person name="Bertilsson S."/>
            <person name="Dopson M."/>
        </authorList>
    </citation>
    <scope>NUCLEOTIDE SEQUENCE</scope>
    <source>
        <strain evidence="9">Modern_marine.mb.64</strain>
    </source>
</reference>
<evidence type="ECO:0000256" key="4">
    <source>
        <dbReference type="ARBA" id="ARBA00022741"/>
    </source>
</evidence>
<accession>A0A948RW02</accession>
<evidence type="ECO:0000256" key="6">
    <source>
        <dbReference type="ARBA" id="ARBA00023277"/>
    </source>
</evidence>
<dbReference type="GO" id="GO:0005524">
    <property type="term" value="F:ATP binding"/>
    <property type="evidence" value="ECO:0007669"/>
    <property type="project" value="UniProtKB-KW"/>
</dbReference>
<protein>
    <recommendedName>
        <fullName evidence="1">D-glycero-beta-D-manno-heptose 1-phosphate adenylyltransferase</fullName>
        <ecNumber evidence="1">2.7.7.70</ecNumber>
    </recommendedName>
</protein>
<dbReference type="GO" id="GO:0016773">
    <property type="term" value="F:phosphotransferase activity, alcohol group as acceptor"/>
    <property type="evidence" value="ECO:0007669"/>
    <property type="project" value="InterPro"/>
</dbReference>
<comment type="catalytic activity">
    <reaction evidence="7">
        <text>D-glycero-beta-D-manno-heptose 1-phosphate + ATP + H(+) = ADP-D-glycero-beta-D-manno-heptose + diphosphate</text>
        <dbReference type="Rhea" id="RHEA:27465"/>
        <dbReference type="ChEBI" id="CHEBI:15378"/>
        <dbReference type="ChEBI" id="CHEBI:30616"/>
        <dbReference type="ChEBI" id="CHEBI:33019"/>
        <dbReference type="ChEBI" id="CHEBI:59967"/>
        <dbReference type="ChEBI" id="CHEBI:61593"/>
        <dbReference type="EC" id="2.7.7.70"/>
    </reaction>
</comment>
<dbReference type="GO" id="GO:0005975">
    <property type="term" value="P:carbohydrate metabolic process"/>
    <property type="evidence" value="ECO:0007669"/>
    <property type="project" value="InterPro"/>
</dbReference>
<dbReference type="PANTHER" id="PTHR43793:SF2">
    <property type="entry name" value="BIFUNCTIONAL PROTEIN HLDE"/>
    <property type="match status" value="1"/>
</dbReference>
<keyword evidence="2" id="KW-0808">Transferase</keyword>
<dbReference type="InterPro" id="IPR011914">
    <property type="entry name" value="RfaE_dom_II"/>
</dbReference>
<keyword evidence="4" id="KW-0547">Nucleotide-binding</keyword>
<dbReference type="SUPFAM" id="SSF52374">
    <property type="entry name" value="Nucleotidylyl transferase"/>
    <property type="match status" value="1"/>
</dbReference>
<evidence type="ECO:0000256" key="7">
    <source>
        <dbReference type="ARBA" id="ARBA00047428"/>
    </source>
</evidence>
<dbReference type="Gene3D" id="3.40.50.620">
    <property type="entry name" value="HUPs"/>
    <property type="match status" value="1"/>
</dbReference>
<evidence type="ECO:0000313" key="9">
    <source>
        <dbReference type="EMBL" id="MBU2690583.1"/>
    </source>
</evidence>
<name>A0A948RW02_UNCEI</name>
<dbReference type="PANTHER" id="PTHR43793">
    <property type="entry name" value="FAD SYNTHASE"/>
    <property type="match status" value="1"/>
</dbReference>
<dbReference type="Pfam" id="PF01467">
    <property type="entry name" value="CTP_transf_like"/>
    <property type="match status" value="1"/>
</dbReference>
<dbReference type="NCBIfam" id="TIGR02199">
    <property type="entry name" value="rfaE_dom_II"/>
    <property type="match status" value="1"/>
</dbReference>
<dbReference type="GO" id="GO:0016779">
    <property type="term" value="F:nucleotidyltransferase activity"/>
    <property type="evidence" value="ECO:0007669"/>
    <property type="project" value="UniProtKB-KW"/>
</dbReference>
<evidence type="ECO:0000256" key="2">
    <source>
        <dbReference type="ARBA" id="ARBA00022679"/>
    </source>
</evidence>
<proteinExistence type="predicted"/>
<dbReference type="NCBIfam" id="TIGR00125">
    <property type="entry name" value="cyt_tran_rel"/>
    <property type="match status" value="1"/>
</dbReference>
<evidence type="ECO:0000259" key="8">
    <source>
        <dbReference type="Pfam" id="PF01467"/>
    </source>
</evidence>
<dbReference type="AlphaFoldDB" id="A0A948RW02"/>
<keyword evidence="5" id="KW-0067">ATP-binding</keyword>
<keyword evidence="6" id="KW-0119">Carbohydrate metabolism</keyword>
<gene>
    <name evidence="9" type="primary">rfaE2</name>
    <name evidence="9" type="ORF">KJ970_06605</name>
</gene>
<evidence type="ECO:0000256" key="1">
    <source>
        <dbReference type="ARBA" id="ARBA00012519"/>
    </source>
</evidence>
<dbReference type="EC" id="2.7.7.70" evidence="1"/>